<sequence>MAKTGIIRDIDKGRGEVIRVEISEYKGQTFFNIRVWYTDPNGELKPTQKGIAIAPALVSDLKEAIEEAERWLA</sequence>
<accession>A0A2M9Y5V2</accession>
<dbReference type="RefSeq" id="WP_100788939.1">
    <property type="nucleotide sequence ID" value="NZ_NPDQ01000001.1"/>
</dbReference>
<feature type="domain" description="Transcriptional coactivator p15 (PC4) C-terminal" evidence="1">
    <location>
        <begin position="15"/>
        <end position="64"/>
    </location>
</feature>
<evidence type="ECO:0000313" key="2">
    <source>
        <dbReference type="EMBL" id="TGK96111.1"/>
    </source>
</evidence>
<comment type="caution">
    <text evidence="2">The sequence shown here is derived from an EMBL/GenBank/DDBJ whole genome shotgun (WGS) entry which is preliminary data.</text>
</comment>
<name>A0A2M9Y5V2_9LEPT</name>
<dbReference type="GO" id="GO:0003677">
    <property type="term" value="F:DNA binding"/>
    <property type="evidence" value="ECO:0007669"/>
    <property type="project" value="InterPro"/>
</dbReference>
<dbReference type="AlphaFoldDB" id="A0A2M9Y5V2"/>
<dbReference type="EMBL" id="RQFP01000001">
    <property type="protein sequence ID" value="TGK96111.1"/>
    <property type="molecule type" value="Genomic_DNA"/>
</dbReference>
<dbReference type="InterPro" id="IPR009044">
    <property type="entry name" value="ssDNA-bd_transcriptional_reg"/>
</dbReference>
<protein>
    <submittedName>
        <fullName evidence="2">Transcriptional regulator</fullName>
    </submittedName>
</protein>
<proteinExistence type="predicted"/>
<organism evidence="2 3">
    <name type="scientific">Leptospira brenneri</name>
    <dbReference type="NCBI Taxonomy" id="2023182"/>
    <lineage>
        <taxon>Bacteria</taxon>
        <taxon>Pseudomonadati</taxon>
        <taxon>Spirochaetota</taxon>
        <taxon>Spirochaetia</taxon>
        <taxon>Leptospirales</taxon>
        <taxon>Leptospiraceae</taxon>
        <taxon>Leptospira</taxon>
    </lineage>
</organism>
<gene>
    <name evidence="2" type="ORF">EHQ30_05670</name>
</gene>
<keyword evidence="3" id="KW-1185">Reference proteome</keyword>
<dbReference type="GO" id="GO:0006355">
    <property type="term" value="P:regulation of DNA-templated transcription"/>
    <property type="evidence" value="ECO:0007669"/>
    <property type="project" value="InterPro"/>
</dbReference>
<dbReference type="SUPFAM" id="SSF54447">
    <property type="entry name" value="ssDNA-binding transcriptional regulator domain"/>
    <property type="match status" value="1"/>
</dbReference>
<dbReference type="InterPro" id="IPR003173">
    <property type="entry name" value="PC4_C"/>
</dbReference>
<evidence type="ECO:0000313" key="3">
    <source>
        <dbReference type="Proteomes" id="UP000297891"/>
    </source>
</evidence>
<evidence type="ECO:0000259" key="1">
    <source>
        <dbReference type="Pfam" id="PF02229"/>
    </source>
</evidence>
<dbReference type="Proteomes" id="UP000297891">
    <property type="component" value="Unassembled WGS sequence"/>
</dbReference>
<dbReference type="Pfam" id="PF02229">
    <property type="entry name" value="PC4"/>
    <property type="match status" value="1"/>
</dbReference>
<dbReference type="OrthoDB" id="334568at2"/>
<reference evidence="2" key="1">
    <citation type="journal article" date="2019" name="PLoS Negl. Trop. Dis.">
        <title>Revisiting the worldwide diversity of Leptospira species in the environment.</title>
        <authorList>
            <person name="Vincent A.T."/>
            <person name="Schiettekatte O."/>
            <person name="Bourhy P."/>
            <person name="Veyrier F.J."/>
            <person name="Picardeau M."/>
        </authorList>
    </citation>
    <scope>NUCLEOTIDE SEQUENCE [LARGE SCALE GENOMIC DNA]</scope>
    <source>
        <strain evidence="2">201800277</strain>
    </source>
</reference>
<dbReference type="Gene3D" id="2.30.31.10">
    <property type="entry name" value="Transcriptional Coactivator Pc4, Chain A"/>
    <property type="match status" value="1"/>
</dbReference>